<evidence type="ECO:0000256" key="1">
    <source>
        <dbReference type="SAM" id="Phobius"/>
    </source>
</evidence>
<dbReference type="AlphaFoldDB" id="A0A7K1FHK3"/>
<proteinExistence type="predicted"/>
<sequence>MTDNDIRERFTSEFAVITASDDFTRQLRAELNQAPIRRRRHLFHPAALIAAAVVVLLVAAVVVPQVVSDKGPATPPAPAMSTTAQPPPPGITGVTWTKMDPHSRQTESLLLRTDGTARFNTTCRTFETTWRPIARGFHLDEGAAPPCVGRSDESSMLTPLLGRDVVAQVVDHVLVIDLPATNGLSSLYDPDARTVVTGPSEWRLSDVRGPTSLADVQALRMRIEAGVVTIHDNACGGSAYAVVPLTDLTFDLVYWMGAVPSALDCASAPNPPLADLLHALRNPEDISSAALAGCCVISGAVQGNSIVITARSYTLTFSQI</sequence>
<evidence type="ECO:0000313" key="3">
    <source>
        <dbReference type="Proteomes" id="UP000460221"/>
    </source>
</evidence>
<keyword evidence="3" id="KW-1185">Reference proteome</keyword>
<comment type="caution">
    <text evidence="2">The sequence shown here is derived from an EMBL/GenBank/DDBJ whole genome shotgun (WGS) entry which is preliminary data.</text>
</comment>
<name>A0A7K1FHK3_9ACTN</name>
<dbReference type="Proteomes" id="UP000460221">
    <property type="component" value="Unassembled WGS sequence"/>
</dbReference>
<keyword evidence="1" id="KW-0472">Membrane</keyword>
<gene>
    <name evidence="2" type="ORF">GIS00_06550</name>
</gene>
<organism evidence="2 3">
    <name type="scientific">Nakamurella alba</name>
    <dbReference type="NCBI Taxonomy" id="2665158"/>
    <lineage>
        <taxon>Bacteria</taxon>
        <taxon>Bacillati</taxon>
        <taxon>Actinomycetota</taxon>
        <taxon>Actinomycetes</taxon>
        <taxon>Nakamurellales</taxon>
        <taxon>Nakamurellaceae</taxon>
        <taxon>Nakamurella</taxon>
    </lineage>
</organism>
<keyword evidence="1" id="KW-1133">Transmembrane helix</keyword>
<feature type="transmembrane region" description="Helical" evidence="1">
    <location>
        <begin position="46"/>
        <end position="67"/>
    </location>
</feature>
<protein>
    <submittedName>
        <fullName evidence="2">Uncharacterized protein</fullName>
    </submittedName>
</protein>
<evidence type="ECO:0000313" key="2">
    <source>
        <dbReference type="EMBL" id="MTD13602.1"/>
    </source>
</evidence>
<accession>A0A7K1FHK3</accession>
<dbReference type="RefSeq" id="WP_154767423.1">
    <property type="nucleotide sequence ID" value="NZ_WLYK01000001.1"/>
</dbReference>
<reference evidence="2 3" key="1">
    <citation type="submission" date="2019-11" db="EMBL/GenBank/DDBJ databases">
        <authorList>
            <person name="Jiang L.-Q."/>
        </authorList>
    </citation>
    <scope>NUCLEOTIDE SEQUENCE [LARGE SCALE GENOMIC DNA]</scope>
    <source>
        <strain evidence="2 3">YIM 132087</strain>
    </source>
</reference>
<dbReference type="EMBL" id="WLYK01000001">
    <property type="protein sequence ID" value="MTD13602.1"/>
    <property type="molecule type" value="Genomic_DNA"/>
</dbReference>
<keyword evidence="1" id="KW-0812">Transmembrane</keyword>